<evidence type="ECO:0000256" key="2">
    <source>
        <dbReference type="ARBA" id="ARBA00023002"/>
    </source>
</evidence>
<dbReference type="Pfam" id="PF00106">
    <property type="entry name" value="adh_short"/>
    <property type="match status" value="1"/>
</dbReference>
<dbReference type="OrthoDB" id="3212478at2"/>
<evidence type="ECO:0000256" key="1">
    <source>
        <dbReference type="ARBA" id="ARBA00006484"/>
    </source>
</evidence>
<proteinExistence type="inferred from homology"/>
<comment type="similarity">
    <text evidence="1 3">Belongs to the short-chain dehydrogenases/reductases (SDR) family.</text>
</comment>
<dbReference type="Gene3D" id="3.40.50.720">
    <property type="entry name" value="NAD(P)-binding Rossmann-like Domain"/>
    <property type="match status" value="1"/>
</dbReference>
<dbReference type="EMBL" id="FZOF01000011">
    <property type="protein sequence ID" value="SNS94788.1"/>
    <property type="molecule type" value="Genomic_DNA"/>
</dbReference>
<keyword evidence="2" id="KW-0560">Oxidoreductase</keyword>
<protein>
    <submittedName>
        <fullName evidence="5">Short-chain dehydrogenase</fullName>
    </submittedName>
</protein>
<organism evidence="5 6">
    <name type="scientific">Actinacidiphila glaucinigra</name>
    <dbReference type="NCBI Taxonomy" id="235986"/>
    <lineage>
        <taxon>Bacteria</taxon>
        <taxon>Bacillati</taxon>
        <taxon>Actinomycetota</taxon>
        <taxon>Actinomycetes</taxon>
        <taxon>Kitasatosporales</taxon>
        <taxon>Streptomycetaceae</taxon>
        <taxon>Actinacidiphila</taxon>
    </lineage>
</organism>
<evidence type="ECO:0000313" key="6">
    <source>
        <dbReference type="Proteomes" id="UP000198280"/>
    </source>
</evidence>
<sequence>MKISGSTALITGASRGLGRHFAEQLLARGAKVYATARDLERVDIAGAEPLYLDLLDPASVTAAAAAAPDVDLLINNAAVSLYQDLVTGDLDKIRREVDTSFYGTLSVVRAFAPVLAANGGGAILNVLSRLSWLSYPGANSYAVAKAAAWSLTNGVRLELAGQGTHVAGLLMSSTDTDMMSGWDIPKNDPADVVRQALDGLEAGALEILADEDTRSAKAALSADPGETYGEFLTQSSTHGRPEGARQ</sequence>
<dbReference type="PRINTS" id="PR00080">
    <property type="entry name" value="SDRFAMILY"/>
</dbReference>
<dbReference type="SUPFAM" id="SSF51735">
    <property type="entry name" value="NAD(P)-binding Rossmann-fold domains"/>
    <property type="match status" value="1"/>
</dbReference>
<evidence type="ECO:0000256" key="4">
    <source>
        <dbReference type="SAM" id="MobiDB-lite"/>
    </source>
</evidence>
<dbReference type="PANTHER" id="PTHR44169:SF6">
    <property type="entry name" value="NADPH-DEPENDENT 1-ACYLDIHYDROXYACETONE PHOSPHATE REDUCTASE"/>
    <property type="match status" value="1"/>
</dbReference>
<accession>A0A239ING8</accession>
<evidence type="ECO:0000256" key="3">
    <source>
        <dbReference type="RuleBase" id="RU000363"/>
    </source>
</evidence>
<gene>
    <name evidence="5" type="ORF">SAMN05216252_11131</name>
</gene>
<dbReference type="NCBIfam" id="NF006119">
    <property type="entry name" value="PRK08264.1-5"/>
    <property type="match status" value="1"/>
</dbReference>
<dbReference type="PANTHER" id="PTHR44169">
    <property type="entry name" value="NADPH-DEPENDENT 1-ACYLDIHYDROXYACETONE PHOSPHATE REDUCTASE"/>
    <property type="match status" value="1"/>
</dbReference>
<dbReference type="PRINTS" id="PR00081">
    <property type="entry name" value="GDHRDH"/>
</dbReference>
<dbReference type="RefSeq" id="WP_089225658.1">
    <property type="nucleotide sequence ID" value="NZ_FZOF01000011.1"/>
</dbReference>
<dbReference type="Proteomes" id="UP000198280">
    <property type="component" value="Unassembled WGS sequence"/>
</dbReference>
<dbReference type="InterPro" id="IPR020904">
    <property type="entry name" value="Sc_DH/Rdtase_CS"/>
</dbReference>
<evidence type="ECO:0000313" key="5">
    <source>
        <dbReference type="EMBL" id="SNS94788.1"/>
    </source>
</evidence>
<name>A0A239ING8_9ACTN</name>
<reference evidence="5 6" key="1">
    <citation type="submission" date="2017-06" db="EMBL/GenBank/DDBJ databases">
        <authorList>
            <person name="Kim H.J."/>
            <person name="Triplett B.A."/>
        </authorList>
    </citation>
    <scope>NUCLEOTIDE SEQUENCE [LARGE SCALE GENOMIC DNA]</scope>
    <source>
        <strain evidence="5 6">CGMCC 4.1858</strain>
    </source>
</reference>
<feature type="region of interest" description="Disordered" evidence="4">
    <location>
        <begin position="216"/>
        <end position="246"/>
    </location>
</feature>
<dbReference type="GO" id="GO:0016491">
    <property type="term" value="F:oxidoreductase activity"/>
    <property type="evidence" value="ECO:0007669"/>
    <property type="project" value="UniProtKB-KW"/>
</dbReference>
<dbReference type="InterPro" id="IPR002347">
    <property type="entry name" value="SDR_fam"/>
</dbReference>
<keyword evidence="6" id="KW-1185">Reference proteome</keyword>
<dbReference type="AlphaFoldDB" id="A0A239ING8"/>
<dbReference type="PROSITE" id="PS00061">
    <property type="entry name" value="ADH_SHORT"/>
    <property type="match status" value="1"/>
</dbReference>
<dbReference type="InterPro" id="IPR036291">
    <property type="entry name" value="NAD(P)-bd_dom_sf"/>
</dbReference>